<evidence type="ECO:0000259" key="8">
    <source>
        <dbReference type="Pfam" id="PF00462"/>
    </source>
</evidence>
<keyword evidence="5" id="KW-0408">Iron</keyword>
<feature type="domain" description="Glutaredoxin" evidence="8">
    <location>
        <begin position="146"/>
        <end position="209"/>
    </location>
</feature>
<organism evidence="9 10">
    <name type="scientific">Zizania palustris</name>
    <name type="common">Northern wild rice</name>
    <dbReference type="NCBI Taxonomy" id="103762"/>
    <lineage>
        <taxon>Eukaryota</taxon>
        <taxon>Viridiplantae</taxon>
        <taxon>Streptophyta</taxon>
        <taxon>Embryophyta</taxon>
        <taxon>Tracheophyta</taxon>
        <taxon>Spermatophyta</taxon>
        <taxon>Magnoliopsida</taxon>
        <taxon>Liliopsida</taxon>
        <taxon>Poales</taxon>
        <taxon>Poaceae</taxon>
        <taxon>BOP clade</taxon>
        <taxon>Oryzoideae</taxon>
        <taxon>Oryzeae</taxon>
        <taxon>Zizaniinae</taxon>
        <taxon>Zizania</taxon>
    </lineage>
</organism>
<dbReference type="EMBL" id="JAAALK010000131">
    <property type="protein sequence ID" value="KAG8081612.1"/>
    <property type="molecule type" value="Genomic_DNA"/>
</dbReference>
<dbReference type="PANTHER" id="PTHR10293:SF72">
    <property type="entry name" value="MONOTHIOL GLUTAREDOXIN-S14, CHLOROPLASTIC"/>
    <property type="match status" value="1"/>
</dbReference>
<keyword evidence="7" id="KW-0676">Redox-active center</keyword>
<keyword evidence="10" id="KW-1185">Reference proteome</keyword>
<reference evidence="9" key="2">
    <citation type="submission" date="2021-02" db="EMBL/GenBank/DDBJ databases">
        <authorList>
            <person name="Kimball J.A."/>
            <person name="Haas M.W."/>
            <person name="Macchietto M."/>
            <person name="Kono T."/>
            <person name="Duquette J."/>
            <person name="Shao M."/>
        </authorList>
    </citation>
    <scope>NUCLEOTIDE SEQUENCE</scope>
    <source>
        <tissue evidence="9">Fresh leaf tissue</tissue>
    </source>
</reference>
<keyword evidence="6" id="KW-0411">Iron-sulfur</keyword>
<evidence type="ECO:0000256" key="1">
    <source>
        <dbReference type="ARBA" id="ARBA00002426"/>
    </source>
</evidence>
<protein>
    <recommendedName>
        <fullName evidence="8">Glutaredoxin domain-containing protein</fullName>
    </recommendedName>
</protein>
<sequence>MGFPLVGLRPIGPIPGCYLGPHETHWKLQVCHGRTCHHHQSVPLADVAAGAPAPQSTAMAASASASAARPLSGAPLQIPVSARPQLSRVSALPRASPPTWRLSLARLARPPPGSPRAQSVRCQAAGGGLAPEMRATLDKVVASHKVVLFMKGTKDFPQCGFSHTVVQILRSLDVPFETLDVLANEALRQGLKEYSSWPTFPQLYIDGEFFGGCDITVGTLSIACLTQAHCSGLESFSN</sequence>
<dbReference type="InterPro" id="IPR033658">
    <property type="entry name" value="GRX_PICOT-like"/>
</dbReference>
<accession>A0A8J5T7C5</accession>
<dbReference type="PANTHER" id="PTHR10293">
    <property type="entry name" value="GLUTAREDOXIN FAMILY MEMBER"/>
    <property type="match status" value="1"/>
</dbReference>
<dbReference type="CDD" id="cd03028">
    <property type="entry name" value="GRX_PICOT_like"/>
    <property type="match status" value="1"/>
</dbReference>
<dbReference type="AlphaFoldDB" id="A0A8J5T7C5"/>
<comment type="caution">
    <text evidence="9">The sequence shown here is derived from an EMBL/GenBank/DDBJ whole genome shotgun (WGS) entry which is preliminary data.</text>
</comment>
<gene>
    <name evidence="9" type="ORF">GUJ93_ZPchr0755g29159</name>
</gene>
<evidence type="ECO:0000256" key="7">
    <source>
        <dbReference type="ARBA" id="ARBA00023284"/>
    </source>
</evidence>
<dbReference type="InterPro" id="IPR002109">
    <property type="entry name" value="Glutaredoxin"/>
</dbReference>
<evidence type="ECO:0000313" key="9">
    <source>
        <dbReference type="EMBL" id="KAG8081612.1"/>
    </source>
</evidence>
<proteinExistence type="inferred from homology"/>
<reference evidence="9" key="1">
    <citation type="journal article" date="2021" name="bioRxiv">
        <title>Whole Genome Assembly and Annotation of Northern Wild Rice, Zizania palustris L., Supports a Whole Genome Duplication in the Zizania Genus.</title>
        <authorList>
            <person name="Haas M."/>
            <person name="Kono T."/>
            <person name="Macchietto M."/>
            <person name="Millas R."/>
            <person name="McGilp L."/>
            <person name="Shao M."/>
            <person name="Duquette J."/>
            <person name="Hirsch C.N."/>
            <person name="Kimball J."/>
        </authorList>
    </citation>
    <scope>NUCLEOTIDE SEQUENCE</scope>
    <source>
        <tissue evidence="9">Fresh leaf tissue</tissue>
    </source>
</reference>
<evidence type="ECO:0000256" key="2">
    <source>
        <dbReference type="ARBA" id="ARBA00008983"/>
    </source>
</evidence>
<dbReference type="PROSITE" id="PS51354">
    <property type="entry name" value="GLUTAREDOXIN_2"/>
    <property type="match status" value="1"/>
</dbReference>
<keyword evidence="4" id="KW-0479">Metal-binding</keyword>
<comment type="function">
    <text evidence="1">May only reduce GSH-thiol disulfides, but not protein disulfides.</text>
</comment>
<name>A0A8J5T7C5_ZIZPA</name>
<keyword evidence="3" id="KW-0001">2Fe-2S</keyword>
<evidence type="ECO:0000256" key="5">
    <source>
        <dbReference type="ARBA" id="ARBA00023004"/>
    </source>
</evidence>
<evidence type="ECO:0000256" key="4">
    <source>
        <dbReference type="ARBA" id="ARBA00022723"/>
    </source>
</evidence>
<dbReference type="OrthoDB" id="415696at2759"/>
<dbReference type="InterPro" id="IPR004480">
    <property type="entry name" value="Monothiol_GRX-rel"/>
</dbReference>
<dbReference type="GO" id="GO:0051537">
    <property type="term" value="F:2 iron, 2 sulfur cluster binding"/>
    <property type="evidence" value="ECO:0007669"/>
    <property type="project" value="UniProtKB-KW"/>
</dbReference>
<dbReference type="NCBIfam" id="TIGR00365">
    <property type="entry name" value="Grx4 family monothiol glutaredoxin"/>
    <property type="match status" value="1"/>
</dbReference>
<evidence type="ECO:0000313" key="10">
    <source>
        <dbReference type="Proteomes" id="UP000729402"/>
    </source>
</evidence>
<evidence type="ECO:0000256" key="3">
    <source>
        <dbReference type="ARBA" id="ARBA00022714"/>
    </source>
</evidence>
<evidence type="ECO:0000256" key="6">
    <source>
        <dbReference type="ARBA" id="ARBA00023014"/>
    </source>
</evidence>
<dbReference type="Pfam" id="PF00462">
    <property type="entry name" value="Glutaredoxin"/>
    <property type="match status" value="1"/>
</dbReference>
<comment type="similarity">
    <text evidence="2">Belongs to the glutaredoxin family. CGFS subfamily.</text>
</comment>
<dbReference type="GO" id="GO:0046872">
    <property type="term" value="F:metal ion binding"/>
    <property type="evidence" value="ECO:0007669"/>
    <property type="project" value="UniProtKB-KW"/>
</dbReference>
<dbReference type="Proteomes" id="UP000729402">
    <property type="component" value="Unassembled WGS sequence"/>
</dbReference>